<proteinExistence type="predicted"/>
<organism evidence="2 3">
    <name type="scientific">Rhodoferax saidenbachensis</name>
    <dbReference type="NCBI Taxonomy" id="1484693"/>
    <lineage>
        <taxon>Bacteria</taxon>
        <taxon>Pseudomonadati</taxon>
        <taxon>Pseudomonadota</taxon>
        <taxon>Betaproteobacteria</taxon>
        <taxon>Burkholderiales</taxon>
        <taxon>Comamonadaceae</taxon>
        <taxon>Rhodoferax</taxon>
    </lineage>
</organism>
<dbReference type="Pfam" id="PF13663">
    <property type="entry name" value="DUF4148"/>
    <property type="match status" value="1"/>
</dbReference>
<evidence type="ECO:0000313" key="3">
    <source>
        <dbReference type="Proteomes" id="UP000186110"/>
    </source>
</evidence>
<feature type="signal peptide" evidence="1">
    <location>
        <begin position="1"/>
        <end position="23"/>
    </location>
</feature>
<dbReference type="RefSeq" id="WP_029708411.1">
    <property type="nucleotide sequence ID" value="NZ_CP019239.1"/>
</dbReference>
<dbReference type="KEGG" id="rsb:RS694_16450"/>
<evidence type="ECO:0000256" key="1">
    <source>
        <dbReference type="SAM" id="SignalP"/>
    </source>
</evidence>
<reference evidence="2 3" key="1">
    <citation type="submission" date="2017-01" db="EMBL/GenBank/DDBJ databases">
        <authorList>
            <person name="Mah S.A."/>
            <person name="Swanson W.J."/>
            <person name="Moy G.W."/>
            <person name="Vacquier V.D."/>
        </authorList>
    </citation>
    <scope>NUCLEOTIDE SEQUENCE [LARGE SCALE GENOMIC DNA]</scope>
    <source>
        <strain evidence="2 3">DSM 22694</strain>
    </source>
</reference>
<keyword evidence="1" id="KW-0732">Signal</keyword>
<keyword evidence="3" id="KW-1185">Reference proteome</keyword>
<sequence length="93" mass="9918">MKNTTVATIALAIATLAAGQAMAADNAAPKTREEVRAELLEAQRNRTSLDQKESYSGLTYRELAEAMKPVVKSTQVTAAQKTSDSAAKVSFTE</sequence>
<dbReference type="AlphaFoldDB" id="A0A1P8KDA3"/>
<evidence type="ECO:0000313" key="2">
    <source>
        <dbReference type="EMBL" id="APW43965.1"/>
    </source>
</evidence>
<dbReference type="EMBL" id="CP019239">
    <property type="protein sequence ID" value="APW43965.1"/>
    <property type="molecule type" value="Genomic_DNA"/>
</dbReference>
<evidence type="ECO:0008006" key="4">
    <source>
        <dbReference type="Google" id="ProtNLM"/>
    </source>
</evidence>
<accession>A0A1P8KDA3</accession>
<protein>
    <recommendedName>
        <fullName evidence="4">DUF4148 domain-containing protein</fullName>
    </recommendedName>
</protein>
<gene>
    <name evidence="2" type="ORF">RS694_16450</name>
</gene>
<name>A0A1P8KDA3_9BURK</name>
<dbReference type="InterPro" id="IPR025421">
    <property type="entry name" value="DUF4148"/>
</dbReference>
<feature type="chain" id="PRO_5010217190" description="DUF4148 domain-containing protein" evidence="1">
    <location>
        <begin position="24"/>
        <end position="93"/>
    </location>
</feature>
<dbReference type="Proteomes" id="UP000186110">
    <property type="component" value="Chromosome"/>
</dbReference>